<feature type="region of interest" description="Disordered" evidence="1">
    <location>
        <begin position="160"/>
        <end position="182"/>
    </location>
</feature>
<comment type="caution">
    <text evidence="2">The sequence shown here is derived from an EMBL/GenBank/DDBJ whole genome shotgun (WGS) entry which is preliminary data.</text>
</comment>
<dbReference type="Proteomes" id="UP000821866">
    <property type="component" value="Unassembled WGS sequence"/>
</dbReference>
<dbReference type="AlphaFoldDB" id="A0A9J6DVL6"/>
<reference evidence="2" key="2">
    <citation type="submission" date="2021-09" db="EMBL/GenBank/DDBJ databases">
        <authorList>
            <person name="Jia N."/>
            <person name="Wang J."/>
            <person name="Shi W."/>
            <person name="Du L."/>
            <person name="Sun Y."/>
            <person name="Zhan W."/>
            <person name="Jiang J."/>
            <person name="Wang Q."/>
            <person name="Zhang B."/>
            <person name="Ji P."/>
            <person name="Sakyi L.B."/>
            <person name="Cui X."/>
            <person name="Yuan T."/>
            <person name="Jiang B."/>
            <person name="Yang W."/>
            <person name="Lam T.T.-Y."/>
            <person name="Chang Q."/>
            <person name="Ding S."/>
            <person name="Wang X."/>
            <person name="Zhu J."/>
            <person name="Ruan X."/>
            <person name="Zhao L."/>
            <person name="Wei J."/>
            <person name="Que T."/>
            <person name="Du C."/>
            <person name="Cheng J."/>
            <person name="Dai P."/>
            <person name="Han X."/>
            <person name="Huang E."/>
            <person name="Gao Y."/>
            <person name="Liu J."/>
            <person name="Shao H."/>
            <person name="Ye R."/>
            <person name="Li L."/>
            <person name="Wei W."/>
            <person name="Wang X."/>
            <person name="Wang C."/>
            <person name="Huo Q."/>
            <person name="Li W."/>
            <person name="Guo W."/>
            <person name="Chen H."/>
            <person name="Chen S."/>
            <person name="Zhou L."/>
            <person name="Zhou L."/>
            <person name="Ni X."/>
            <person name="Tian J."/>
            <person name="Zhou Y."/>
            <person name="Sheng Y."/>
            <person name="Liu T."/>
            <person name="Pan Y."/>
            <person name="Xia L."/>
            <person name="Li J."/>
            <person name="Zhao F."/>
            <person name="Cao W."/>
        </authorList>
    </citation>
    <scope>NUCLEOTIDE SEQUENCE</scope>
    <source>
        <strain evidence="2">Rmic-2018</strain>
        <tissue evidence="2">Larvae</tissue>
    </source>
</reference>
<name>A0A9J6DVL6_RHIMP</name>
<dbReference type="EMBL" id="JABSTU010000007">
    <property type="protein sequence ID" value="KAH8025961.1"/>
    <property type="molecule type" value="Genomic_DNA"/>
</dbReference>
<keyword evidence="3" id="KW-1185">Reference proteome</keyword>
<accession>A0A9J6DVL6</accession>
<feature type="compositionally biased region" description="Acidic residues" evidence="1">
    <location>
        <begin position="171"/>
        <end position="182"/>
    </location>
</feature>
<evidence type="ECO:0000313" key="2">
    <source>
        <dbReference type="EMBL" id="KAH8025961.1"/>
    </source>
</evidence>
<evidence type="ECO:0000256" key="1">
    <source>
        <dbReference type="SAM" id="MobiDB-lite"/>
    </source>
</evidence>
<evidence type="ECO:0000313" key="3">
    <source>
        <dbReference type="Proteomes" id="UP000821866"/>
    </source>
</evidence>
<dbReference type="VEuPathDB" id="VectorBase:LOC119170601"/>
<reference evidence="2" key="1">
    <citation type="journal article" date="2020" name="Cell">
        <title>Large-Scale Comparative Analyses of Tick Genomes Elucidate Their Genetic Diversity and Vector Capacities.</title>
        <authorList>
            <consortium name="Tick Genome and Microbiome Consortium (TIGMIC)"/>
            <person name="Jia N."/>
            <person name="Wang J."/>
            <person name="Shi W."/>
            <person name="Du L."/>
            <person name="Sun Y."/>
            <person name="Zhan W."/>
            <person name="Jiang J.F."/>
            <person name="Wang Q."/>
            <person name="Zhang B."/>
            <person name="Ji P."/>
            <person name="Bell-Sakyi L."/>
            <person name="Cui X.M."/>
            <person name="Yuan T.T."/>
            <person name="Jiang B.G."/>
            <person name="Yang W.F."/>
            <person name="Lam T.T."/>
            <person name="Chang Q.C."/>
            <person name="Ding S.J."/>
            <person name="Wang X.J."/>
            <person name="Zhu J.G."/>
            <person name="Ruan X.D."/>
            <person name="Zhao L."/>
            <person name="Wei J.T."/>
            <person name="Ye R.Z."/>
            <person name="Que T.C."/>
            <person name="Du C.H."/>
            <person name="Zhou Y.H."/>
            <person name="Cheng J.X."/>
            <person name="Dai P.F."/>
            <person name="Guo W.B."/>
            <person name="Han X.H."/>
            <person name="Huang E.J."/>
            <person name="Li L.F."/>
            <person name="Wei W."/>
            <person name="Gao Y.C."/>
            <person name="Liu J.Z."/>
            <person name="Shao H.Z."/>
            <person name="Wang X."/>
            <person name="Wang C.C."/>
            <person name="Yang T.C."/>
            <person name="Huo Q.B."/>
            <person name="Li W."/>
            <person name="Chen H.Y."/>
            <person name="Chen S.E."/>
            <person name="Zhou L.G."/>
            <person name="Ni X.B."/>
            <person name="Tian J.H."/>
            <person name="Sheng Y."/>
            <person name="Liu T."/>
            <person name="Pan Y.S."/>
            <person name="Xia L.Y."/>
            <person name="Li J."/>
            <person name="Zhao F."/>
            <person name="Cao W.C."/>
        </authorList>
    </citation>
    <scope>NUCLEOTIDE SEQUENCE</scope>
    <source>
        <strain evidence="2">Rmic-2018</strain>
    </source>
</reference>
<protein>
    <submittedName>
        <fullName evidence="2">Uncharacterized protein</fullName>
    </submittedName>
</protein>
<proteinExistence type="predicted"/>
<gene>
    <name evidence="2" type="ORF">HPB51_014294</name>
</gene>
<sequence>MPEEPEMAPYCEDVGAFEECPAKPDVEEAPTVPVPPVQNSSLAKRIKEERIKNEQQQPYPPIQPFIVVKRLHDPLEEGDGKDKPLVVRRKTRKRAFDECSSTDGESVSTVIVPVAAIWVKQSHYPHLLSKELQLQKKGQVLPGGERFLLETLAAMKKIDKGGQDQNKDGFEDSTEDVDDVDDDLDMPYEDLVKGALDGESGGSAVPLSLTNAWGELQAIDIDIPDELTINAFARADDDVVVYEEVTDEAIIESVREADDTEDQEETLAEKLNPRVVLDALDILTLLLRRT</sequence>
<organism evidence="2 3">
    <name type="scientific">Rhipicephalus microplus</name>
    <name type="common">Cattle tick</name>
    <name type="synonym">Boophilus microplus</name>
    <dbReference type="NCBI Taxonomy" id="6941"/>
    <lineage>
        <taxon>Eukaryota</taxon>
        <taxon>Metazoa</taxon>
        <taxon>Ecdysozoa</taxon>
        <taxon>Arthropoda</taxon>
        <taxon>Chelicerata</taxon>
        <taxon>Arachnida</taxon>
        <taxon>Acari</taxon>
        <taxon>Parasitiformes</taxon>
        <taxon>Ixodida</taxon>
        <taxon>Ixodoidea</taxon>
        <taxon>Ixodidae</taxon>
        <taxon>Rhipicephalinae</taxon>
        <taxon>Rhipicephalus</taxon>
        <taxon>Boophilus</taxon>
    </lineage>
</organism>
<feature type="compositionally biased region" description="Basic and acidic residues" evidence="1">
    <location>
        <begin position="160"/>
        <end position="170"/>
    </location>
</feature>